<organism evidence="6 7">
    <name type="scientific">Methylococcus capsulatus</name>
    <dbReference type="NCBI Taxonomy" id="414"/>
    <lineage>
        <taxon>Bacteria</taxon>
        <taxon>Pseudomonadati</taxon>
        <taxon>Pseudomonadota</taxon>
        <taxon>Gammaproteobacteria</taxon>
        <taxon>Methylococcales</taxon>
        <taxon>Methylococcaceae</taxon>
        <taxon>Methylococcus</taxon>
    </lineage>
</organism>
<keyword evidence="4" id="KW-0732">Signal</keyword>
<dbReference type="PRINTS" id="PR00722">
    <property type="entry name" value="CHYMOTRYPSIN"/>
</dbReference>
<dbReference type="PROSITE" id="PS00135">
    <property type="entry name" value="TRYPSIN_SER"/>
    <property type="match status" value="1"/>
</dbReference>
<feature type="signal peptide" evidence="4">
    <location>
        <begin position="1"/>
        <end position="25"/>
    </location>
</feature>
<dbReference type="EMBL" id="OX458332">
    <property type="protein sequence ID" value="CAI8815701.1"/>
    <property type="molecule type" value="Genomic_DNA"/>
</dbReference>
<sequence length="298" mass="32429">MRLPWCGGWSIVVSCMSLMGAGSEAAETDWNLAMRPEVVNGDPVVEGRYGFVVALQRESRRSESDPYGHVCGGSMISSRHVLTAAHCVTENFDDGGYVVNDPSDYTAMVGMTTYGRHQGRARRVSAIHVHPKYREPGDVRLPYDVAVLELDRKVARAKTVRLATAGQDSANTWVTVAGWGSIVAWYWNDDHVPPPYFPAEMRQVSMPVMEDALCDITAYGSKFDGTVQLCAAVRAKGACQGDSGGPLFRRVSGKVIQVGVVSWGEGCADRPTVYARVGNTEINTFIKSVIRGFSGSRD</sequence>
<dbReference type="PROSITE" id="PS50240">
    <property type="entry name" value="TRYPSIN_DOM"/>
    <property type="match status" value="1"/>
</dbReference>
<evidence type="ECO:0000256" key="2">
    <source>
        <dbReference type="ARBA" id="ARBA00023157"/>
    </source>
</evidence>
<dbReference type="Pfam" id="PF00089">
    <property type="entry name" value="Trypsin"/>
    <property type="match status" value="1"/>
</dbReference>
<dbReference type="SUPFAM" id="SSF50494">
    <property type="entry name" value="Trypsin-like serine proteases"/>
    <property type="match status" value="1"/>
</dbReference>
<evidence type="ECO:0000313" key="7">
    <source>
        <dbReference type="Proteomes" id="UP001158598"/>
    </source>
</evidence>
<dbReference type="GO" id="GO:0004252">
    <property type="term" value="F:serine-type endopeptidase activity"/>
    <property type="evidence" value="ECO:0007669"/>
    <property type="project" value="InterPro"/>
</dbReference>
<name>A0AA35UDW3_METCP</name>
<evidence type="ECO:0000313" key="6">
    <source>
        <dbReference type="EMBL" id="CAI8815701.1"/>
    </source>
</evidence>
<evidence type="ECO:0000259" key="5">
    <source>
        <dbReference type="PROSITE" id="PS50240"/>
    </source>
</evidence>
<dbReference type="InterPro" id="IPR033116">
    <property type="entry name" value="TRYPSIN_SER"/>
</dbReference>
<dbReference type="InterPro" id="IPR043504">
    <property type="entry name" value="Peptidase_S1_PA_chymotrypsin"/>
</dbReference>
<evidence type="ECO:0000256" key="3">
    <source>
        <dbReference type="RuleBase" id="RU363034"/>
    </source>
</evidence>
<dbReference type="InterPro" id="IPR050430">
    <property type="entry name" value="Peptidase_S1"/>
</dbReference>
<evidence type="ECO:0000256" key="1">
    <source>
        <dbReference type="ARBA" id="ARBA00007664"/>
    </source>
</evidence>
<dbReference type="CDD" id="cd00190">
    <property type="entry name" value="Tryp_SPc"/>
    <property type="match status" value="1"/>
</dbReference>
<accession>A0AA35UDW3</accession>
<keyword evidence="2" id="KW-1015">Disulfide bond</keyword>
<keyword evidence="3" id="KW-0720">Serine protease</keyword>
<gene>
    <name evidence="6" type="ORF">MCNOR_1844</name>
</gene>
<dbReference type="AlphaFoldDB" id="A0AA35UDW3"/>
<dbReference type="PROSITE" id="PS00134">
    <property type="entry name" value="TRYPSIN_HIS"/>
    <property type="match status" value="1"/>
</dbReference>
<dbReference type="InterPro" id="IPR001314">
    <property type="entry name" value="Peptidase_S1A"/>
</dbReference>
<dbReference type="SMART" id="SM00020">
    <property type="entry name" value="Tryp_SPc"/>
    <property type="match status" value="1"/>
</dbReference>
<dbReference type="PANTHER" id="PTHR24276">
    <property type="entry name" value="POLYSERASE-RELATED"/>
    <property type="match status" value="1"/>
</dbReference>
<feature type="domain" description="Peptidase S1" evidence="5">
    <location>
        <begin position="38"/>
        <end position="291"/>
    </location>
</feature>
<dbReference type="GO" id="GO:0006508">
    <property type="term" value="P:proteolysis"/>
    <property type="evidence" value="ECO:0007669"/>
    <property type="project" value="UniProtKB-KW"/>
</dbReference>
<dbReference type="Gene3D" id="2.40.10.10">
    <property type="entry name" value="Trypsin-like serine proteases"/>
    <property type="match status" value="1"/>
</dbReference>
<dbReference type="InterPro" id="IPR018114">
    <property type="entry name" value="TRYPSIN_HIS"/>
</dbReference>
<feature type="chain" id="PRO_5041287692" evidence="4">
    <location>
        <begin position="26"/>
        <end position="298"/>
    </location>
</feature>
<protein>
    <submittedName>
        <fullName evidence="6">Serine protease, trypsin family</fullName>
    </submittedName>
</protein>
<proteinExistence type="inferred from homology"/>
<evidence type="ECO:0000256" key="4">
    <source>
        <dbReference type="SAM" id="SignalP"/>
    </source>
</evidence>
<dbReference type="Proteomes" id="UP001158598">
    <property type="component" value="Chromosome"/>
</dbReference>
<keyword evidence="3 6" id="KW-0645">Protease</keyword>
<dbReference type="InterPro" id="IPR009003">
    <property type="entry name" value="Peptidase_S1_PA"/>
</dbReference>
<comment type="similarity">
    <text evidence="1">Belongs to the peptidase S1 family.</text>
</comment>
<reference evidence="6" key="1">
    <citation type="submission" date="2023-03" db="EMBL/GenBank/DDBJ databases">
        <authorList>
            <person name="Pearce D."/>
        </authorList>
    </citation>
    <scope>NUCLEOTIDE SEQUENCE</scope>
    <source>
        <strain evidence="6">Mc</strain>
    </source>
</reference>
<dbReference type="PROSITE" id="PS51257">
    <property type="entry name" value="PROKAR_LIPOPROTEIN"/>
    <property type="match status" value="1"/>
</dbReference>
<dbReference type="PANTHER" id="PTHR24276:SF98">
    <property type="entry name" value="FI18310P1-RELATED"/>
    <property type="match status" value="1"/>
</dbReference>
<dbReference type="InterPro" id="IPR001254">
    <property type="entry name" value="Trypsin_dom"/>
</dbReference>
<keyword evidence="3" id="KW-0378">Hydrolase</keyword>
<dbReference type="FunFam" id="2.40.10.10:FF:000068">
    <property type="entry name" value="transmembrane protease serine 2"/>
    <property type="match status" value="1"/>
</dbReference>